<dbReference type="InterPro" id="IPR003661">
    <property type="entry name" value="HisK_dim/P_dom"/>
</dbReference>
<evidence type="ECO:0000313" key="11">
    <source>
        <dbReference type="EMBL" id="HIX44821.1"/>
    </source>
</evidence>
<comment type="caution">
    <text evidence="11">The sequence shown here is derived from an EMBL/GenBank/DDBJ whole genome shotgun (WGS) entry which is preliminary data.</text>
</comment>
<dbReference type="SMART" id="SM00387">
    <property type="entry name" value="HATPase_c"/>
    <property type="match status" value="1"/>
</dbReference>
<reference evidence="11" key="2">
    <citation type="submission" date="2021-04" db="EMBL/GenBank/DDBJ databases">
        <authorList>
            <person name="Gilroy R."/>
        </authorList>
    </citation>
    <scope>NUCLEOTIDE SEQUENCE</scope>
    <source>
        <strain evidence="11">ChiHjej12B11-16260</strain>
    </source>
</reference>
<keyword evidence="9" id="KW-0472">Membrane</keyword>
<gene>
    <name evidence="11" type="ORF">H9982_01235</name>
</gene>
<evidence type="ECO:0000256" key="1">
    <source>
        <dbReference type="ARBA" id="ARBA00000085"/>
    </source>
</evidence>
<keyword evidence="7 11" id="KW-0067">ATP-binding</keyword>
<dbReference type="PANTHER" id="PTHR43065:SF46">
    <property type="entry name" value="C4-DICARBOXYLATE TRANSPORT SENSOR PROTEIN DCTB"/>
    <property type="match status" value="1"/>
</dbReference>
<dbReference type="PRINTS" id="PR00344">
    <property type="entry name" value="BCTRLSENSOR"/>
</dbReference>
<dbReference type="InterPro" id="IPR036890">
    <property type="entry name" value="HATPase_C_sf"/>
</dbReference>
<dbReference type="Gene3D" id="3.30.565.10">
    <property type="entry name" value="Histidine kinase-like ATPase, C-terminal domain"/>
    <property type="match status" value="1"/>
</dbReference>
<keyword evidence="5" id="KW-0547">Nucleotide-binding</keyword>
<sequence length="386" mass="43753">MHNFYQHSERGKYLFFAVSIILVGIFLYISNELVKNLAQEERNKMEIWADATRELATETSDANIDLILKIIQSNTTIPVIITDENGMIAQYLNIDINTSDTTRLLAQKLEDFKRNNDTSITIDLGDGITQTLYYDDSILLKRLSYYPYIQLAVMILFALISYIGLISVKRAEQNKVWVGLSKETAHQLGTPISSLMAWIELLKSNPETDPSIAEEIEKDVKRLSTIADRFSKIGSMPQKEKTDINTILEETASYMRHRISGKIEFTLALPDEKEHAMLCKPLIEWVIENLCKNAVDAMEGKGKLNITAKAEKEKIYIEISDTGKGIAKKNFGTIFKPGYTTKKRGWGLGLTLAKRIIEEYHDGEIYVKESTPGIGTTFRIELPRIA</sequence>
<dbReference type="Proteomes" id="UP000824246">
    <property type="component" value="Unassembled WGS sequence"/>
</dbReference>
<evidence type="ECO:0000256" key="6">
    <source>
        <dbReference type="ARBA" id="ARBA00022777"/>
    </source>
</evidence>
<dbReference type="InterPro" id="IPR003594">
    <property type="entry name" value="HATPase_dom"/>
</dbReference>
<keyword evidence="8" id="KW-0902">Two-component regulatory system</keyword>
<dbReference type="EC" id="2.7.13.3" evidence="2"/>
<keyword evidence="9" id="KW-0812">Transmembrane</keyword>
<keyword evidence="6" id="KW-0418">Kinase</keyword>
<evidence type="ECO:0000256" key="4">
    <source>
        <dbReference type="ARBA" id="ARBA00022679"/>
    </source>
</evidence>
<dbReference type="PROSITE" id="PS50109">
    <property type="entry name" value="HIS_KIN"/>
    <property type="match status" value="1"/>
</dbReference>
<dbReference type="CDD" id="cd00082">
    <property type="entry name" value="HisKA"/>
    <property type="match status" value="1"/>
</dbReference>
<feature type="domain" description="Histidine kinase" evidence="10">
    <location>
        <begin position="183"/>
        <end position="386"/>
    </location>
</feature>
<keyword evidence="3" id="KW-0597">Phosphoprotein</keyword>
<evidence type="ECO:0000256" key="7">
    <source>
        <dbReference type="ARBA" id="ARBA00022840"/>
    </source>
</evidence>
<dbReference type="PANTHER" id="PTHR43065">
    <property type="entry name" value="SENSOR HISTIDINE KINASE"/>
    <property type="match status" value="1"/>
</dbReference>
<dbReference type="SUPFAM" id="SSF55874">
    <property type="entry name" value="ATPase domain of HSP90 chaperone/DNA topoisomerase II/histidine kinase"/>
    <property type="match status" value="1"/>
</dbReference>
<dbReference type="EMBL" id="DXFB01000029">
    <property type="protein sequence ID" value="HIX44821.1"/>
    <property type="molecule type" value="Genomic_DNA"/>
</dbReference>
<dbReference type="InterPro" id="IPR004358">
    <property type="entry name" value="Sig_transdc_His_kin-like_C"/>
</dbReference>
<evidence type="ECO:0000256" key="3">
    <source>
        <dbReference type="ARBA" id="ARBA00022553"/>
    </source>
</evidence>
<dbReference type="AlphaFoldDB" id="A0A9D1VQ82"/>
<organism evidence="11 12">
    <name type="scientific">Candidatus Barnesiella excrementipullorum</name>
    <dbReference type="NCBI Taxonomy" id="2838479"/>
    <lineage>
        <taxon>Bacteria</taxon>
        <taxon>Pseudomonadati</taxon>
        <taxon>Bacteroidota</taxon>
        <taxon>Bacteroidia</taxon>
        <taxon>Bacteroidales</taxon>
        <taxon>Barnesiellaceae</taxon>
        <taxon>Barnesiella</taxon>
    </lineage>
</organism>
<evidence type="ECO:0000256" key="8">
    <source>
        <dbReference type="ARBA" id="ARBA00023012"/>
    </source>
</evidence>
<dbReference type="InterPro" id="IPR005467">
    <property type="entry name" value="His_kinase_dom"/>
</dbReference>
<dbReference type="GO" id="GO:0005524">
    <property type="term" value="F:ATP binding"/>
    <property type="evidence" value="ECO:0007669"/>
    <property type="project" value="UniProtKB-KW"/>
</dbReference>
<protein>
    <recommendedName>
        <fullName evidence="2">histidine kinase</fullName>
        <ecNumber evidence="2">2.7.13.3</ecNumber>
    </recommendedName>
</protein>
<evidence type="ECO:0000256" key="2">
    <source>
        <dbReference type="ARBA" id="ARBA00012438"/>
    </source>
</evidence>
<dbReference type="GO" id="GO:0000155">
    <property type="term" value="F:phosphorelay sensor kinase activity"/>
    <property type="evidence" value="ECO:0007669"/>
    <property type="project" value="InterPro"/>
</dbReference>
<proteinExistence type="predicted"/>
<reference evidence="11" key="1">
    <citation type="journal article" date="2021" name="PeerJ">
        <title>Extensive microbial diversity within the chicken gut microbiome revealed by metagenomics and culture.</title>
        <authorList>
            <person name="Gilroy R."/>
            <person name="Ravi A."/>
            <person name="Getino M."/>
            <person name="Pursley I."/>
            <person name="Horton D.L."/>
            <person name="Alikhan N.F."/>
            <person name="Baker D."/>
            <person name="Gharbi K."/>
            <person name="Hall N."/>
            <person name="Watson M."/>
            <person name="Adriaenssens E.M."/>
            <person name="Foster-Nyarko E."/>
            <person name="Jarju S."/>
            <person name="Secka A."/>
            <person name="Antonio M."/>
            <person name="Oren A."/>
            <person name="Chaudhuri R.R."/>
            <person name="La Ragione R."/>
            <person name="Hildebrand F."/>
            <person name="Pallen M.J."/>
        </authorList>
    </citation>
    <scope>NUCLEOTIDE SEQUENCE</scope>
    <source>
        <strain evidence="11">ChiHjej12B11-16260</strain>
    </source>
</reference>
<feature type="transmembrane region" description="Helical" evidence="9">
    <location>
        <begin position="145"/>
        <end position="165"/>
    </location>
</feature>
<evidence type="ECO:0000259" key="10">
    <source>
        <dbReference type="PROSITE" id="PS50109"/>
    </source>
</evidence>
<keyword evidence="4" id="KW-0808">Transferase</keyword>
<feature type="transmembrane region" description="Helical" evidence="9">
    <location>
        <begin position="12"/>
        <end position="29"/>
    </location>
</feature>
<name>A0A9D1VQ82_9BACT</name>
<comment type="catalytic activity">
    <reaction evidence="1">
        <text>ATP + protein L-histidine = ADP + protein N-phospho-L-histidine.</text>
        <dbReference type="EC" id="2.7.13.3"/>
    </reaction>
</comment>
<accession>A0A9D1VQ82</accession>
<evidence type="ECO:0000256" key="9">
    <source>
        <dbReference type="SAM" id="Phobius"/>
    </source>
</evidence>
<dbReference type="Pfam" id="PF02518">
    <property type="entry name" value="HATPase_c"/>
    <property type="match status" value="1"/>
</dbReference>
<evidence type="ECO:0000313" key="12">
    <source>
        <dbReference type="Proteomes" id="UP000824246"/>
    </source>
</evidence>
<keyword evidence="9" id="KW-1133">Transmembrane helix</keyword>
<evidence type="ECO:0000256" key="5">
    <source>
        <dbReference type="ARBA" id="ARBA00022741"/>
    </source>
</evidence>